<dbReference type="GeneID" id="70186269"/>
<sequence length="111" mass="12102">MELRAFWGRSLGKHGGLPACLPACLAATCLRAALARPHMSVTVPYVCASHPVVRQAHLSSDGPRSRDKTSRHPWIQAKKKKDKTLRRAGQRLRGPPSEFVLGEPLGAESGR</sequence>
<keyword evidence="3" id="KW-1185">Reference proteome</keyword>
<dbReference type="EMBL" id="JAGTJQ010000005">
    <property type="protein sequence ID" value="KAH7030596.1"/>
    <property type="molecule type" value="Genomic_DNA"/>
</dbReference>
<organism evidence="2 3">
    <name type="scientific">Microdochium trichocladiopsis</name>
    <dbReference type="NCBI Taxonomy" id="1682393"/>
    <lineage>
        <taxon>Eukaryota</taxon>
        <taxon>Fungi</taxon>
        <taxon>Dikarya</taxon>
        <taxon>Ascomycota</taxon>
        <taxon>Pezizomycotina</taxon>
        <taxon>Sordariomycetes</taxon>
        <taxon>Xylariomycetidae</taxon>
        <taxon>Xylariales</taxon>
        <taxon>Microdochiaceae</taxon>
        <taxon>Microdochium</taxon>
    </lineage>
</organism>
<comment type="caution">
    <text evidence="2">The sequence shown here is derived from an EMBL/GenBank/DDBJ whole genome shotgun (WGS) entry which is preliminary data.</text>
</comment>
<proteinExistence type="predicted"/>
<dbReference type="Proteomes" id="UP000756346">
    <property type="component" value="Unassembled WGS sequence"/>
</dbReference>
<name>A0A9P8Y5A0_9PEZI</name>
<reference evidence="2" key="1">
    <citation type="journal article" date="2021" name="Nat. Commun.">
        <title>Genetic determinants of endophytism in the Arabidopsis root mycobiome.</title>
        <authorList>
            <person name="Mesny F."/>
            <person name="Miyauchi S."/>
            <person name="Thiergart T."/>
            <person name="Pickel B."/>
            <person name="Atanasova L."/>
            <person name="Karlsson M."/>
            <person name="Huettel B."/>
            <person name="Barry K.W."/>
            <person name="Haridas S."/>
            <person name="Chen C."/>
            <person name="Bauer D."/>
            <person name="Andreopoulos W."/>
            <person name="Pangilinan J."/>
            <person name="LaButti K."/>
            <person name="Riley R."/>
            <person name="Lipzen A."/>
            <person name="Clum A."/>
            <person name="Drula E."/>
            <person name="Henrissat B."/>
            <person name="Kohler A."/>
            <person name="Grigoriev I.V."/>
            <person name="Martin F.M."/>
            <person name="Hacquard S."/>
        </authorList>
    </citation>
    <scope>NUCLEOTIDE SEQUENCE</scope>
    <source>
        <strain evidence="2">MPI-CAGE-CH-0230</strain>
    </source>
</reference>
<gene>
    <name evidence="2" type="ORF">B0I36DRAFT_348806</name>
</gene>
<evidence type="ECO:0000313" key="2">
    <source>
        <dbReference type="EMBL" id="KAH7030596.1"/>
    </source>
</evidence>
<protein>
    <submittedName>
        <fullName evidence="2">Uncharacterized protein</fullName>
    </submittedName>
</protein>
<evidence type="ECO:0000256" key="1">
    <source>
        <dbReference type="SAM" id="MobiDB-lite"/>
    </source>
</evidence>
<evidence type="ECO:0000313" key="3">
    <source>
        <dbReference type="Proteomes" id="UP000756346"/>
    </source>
</evidence>
<dbReference type="AlphaFoldDB" id="A0A9P8Y5A0"/>
<accession>A0A9P8Y5A0</accession>
<feature type="region of interest" description="Disordered" evidence="1">
    <location>
        <begin position="56"/>
        <end position="111"/>
    </location>
</feature>
<dbReference type="RefSeq" id="XP_046012276.1">
    <property type="nucleotide sequence ID" value="XM_046156723.1"/>
</dbReference>
<feature type="compositionally biased region" description="Basic residues" evidence="1">
    <location>
        <begin position="77"/>
        <end position="90"/>
    </location>
</feature>